<dbReference type="AlphaFoldDB" id="A0A0A9G316"/>
<feature type="region of interest" description="Disordered" evidence="1">
    <location>
        <begin position="1"/>
        <end position="22"/>
    </location>
</feature>
<accession>A0A0A9G316</accession>
<organism evidence="2">
    <name type="scientific">Arundo donax</name>
    <name type="common">Giant reed</name>
    <name type="synonym">Donax arundinaceus</name>
    <dbReference type="NCBI Taxonomy" id="35708"/>
    <lineage>
        <taxon>Eukaryota</taxon>
        <taxon>Viridiplantae</taxon>
        <taxon>Streptophyta</taxon>
        <taxon>Embryophyta</taxon>
        <taxon>Tracheophyta</taxon>
        <taxon>Spermatophyta</taxon>
        <taxon>Magnoliopsida</taxon>
        <taxon>Liliopsida</taxon>
        <taxon>Poales</taxon>
        <taxon>Poaceae</taxon>
        <taxon>PACMAD clade</taxon>
        <taxon>Arundinoideae</taxon>
        <taxon>Arundineae</taxon>
        <taxon>Arundo</taxon>
    </lineage>
</organism>
<sequence length="22" mass="2157">MARRGGIGNSGGHCIRSRGAGS</sequence>
<proteinExistence type="predicted"/>
<evidence type="ECO:0000256" key="1">
    <source>
        <dbReference type="SAM" id="MobiDB-lite"/>
    </source>
</evidence>
<protein>
    <submittedName>
        <fullName evidence="2">Uncharacterized protein</fullName>
    </submittedName>
</protein>
<reference evidence="2" key="2">
    <citation type="journal article" date="2015" name="Data Brief">
        <title>Shoot transcriptome of the giant reed, Arundo donax.</title>
        <authorList>
            <person name="Barrero R.A."/>
            <person name="Guerrero F.D."/>
            <person name="Moolhuijzen P."/>
            <person name="Goolsby J.A."/>
            <person name="Tidwell J."/>
            <person name="Bellgard S.E."/>
            <person name="Bellgard M.I."/>
        </authorList>
    </citation>
    <scope>NUCLEOTIDE SEQUENCE</scope>
    <source>
        <tissue evidence="2">Shoot tissue taken approximately 20 cm above the soil surface</tissue>
    </source>
</reference>
<evidence type="ECO:0000313" key="2">
    <source>
        <dbReference type="EMBL" id="JAE19470.1"/>
    </source>
</evidence>
<reference evidence="2" key="1">
    <citation type="submission" date="2014-09" db="EMBL/GenBank/DDBJ databases">
        <authorList>
            <person name="Magalhaes I.L.F."/>
            <person name="Oliveira U."/>
            <person name="Santos F.R."/>
            <person name="Vidigal T.H.D.A."/>
            <person name="Brescovit A.D."/>
            <person name="Santos A.J."/>
        </authorList>
    </citation>
    <scope>NUCLEOTIDE SEQUENCE</scope>
    <source>
        <tissue evidence="2">Shoot tissue taken approximately 20 cm above the soil surface</tissue>
    </source>
</reference>
<feature type="compositionally biased region" description="Gly residues" evidence="1">
    <location>
        <begin position="1"/>
        <end position="11"/>
    </location>
</feature>
<name>A0A0A9G316_ARUDO</name>
<dbReference type="EMBL" id="GBRH01178426">
    <property type="protein sequence ID" value="JAE19470.1"/>
    <property type="molecule type" value="Transcribed_RNA"/>
</dbReference>